<dbReference type="SUPFAM" id="SSF51338">
    <property type="entry name" value="Composite domain of metallo-dependent hydrolases"/>
    <property type="match status" value="1"/>
</dbReference>
<dbReference type="InterPro" id="IPR013108">
    <property type="entry name" value="Amidohydro_3"/>
</dbReference>
<protein>
    <recommendedName>
        <fullName evidence="2">Amidohydrolase 3 domain-containing protein</fullName>
    </recommendedName>
</protein>
<dbReference type="Gene3D" id="3.20.20.140">
    <property type="entry name" value="Metal-dependent hydrolases"/>
    <property type="match status" value="1"/>
</dbReference>
<dbReference type="STRING" id="320778.ABT57_14950"/>
<dbReference type="RefSeq" id="WP_047886007.1">
    <property type="nucleotide sequence ID" value="NZ_CP071326.1"/>
</dbReference>
<accession>A0A0J1H8P0</accession>
<name>A0A0J1H8P0_9GAMM</name>
<dbReference type="InterPro" id="IPR032466">
    <property type="entry name" value="Metal_Hydrolase"/>
</dbReference>
<sequence>MDELRMESKGSRWITVLALAASCFWGVSGATQARETLDMLITGGKVYKQAPGTVVGISDGKISYLGPMIGAEPMVTKQTRIVDAEKSGVYPGFIELHTHYLDTVAFTHIACEINPEAGDAGTQACKKVARRLKSNQWLVGFSAGLFDKPLKQQSPREWLDTHFPNVPTVVIEPHASLVWVNSKGLDEMLVTRHGLDPIGGKILRGGDQQPTGVILGSVAEVVMEKALESHRATLTQLYSQVAKTASCFERHGVTSLGDAGSLWFYGGIDFWQQLARDNRLNVRVSVRPKLSPYKGVNAQLEGLKELYRNDLSDRLLINQVKLHVDGQYHLGTARLSVPYSEPSIDSEPYGLFFFSPTELNTWLMRLNEIGYGAYIHAQGDEAIKAALYSIQNVRRENDDSRFTLSNMRFIHEPLYKLLHDLDVTANFYLLNPEFSRQQPPSHILDKKEAVSISELLKHKVSVALGSAGLYTNKVVPLARISESLQKPEIGIDDIYQAIDSYTIEPAKALGIESITGSLVVGKSADLVIINQDLTAIPAEKIAQAKVMMTVLQGQVTFERGNAGASNQTAGLHKSVKRDKTDEPNKVAALKNNS</sequence>
<dbReference type="InterPro" id="IPR011059">
    <property type="entry name" value="Metal-dep_hydrolase_composite"/>
</dbReference>
<dbReference type="Pfam" id="PF07969">
    <property type="entry name" value="Amidohydro_3"/>
    <property type="match status" value="1"/>
</dbReference>
<evidence type="ECO:0000256" key="1">
    <source>
        <dbReference type="SAM" id="MobiDB-lite"/>
    </source>
</evidence>
<dbReference type="PATRIC" id="fig|320778.3.peg.3250"/>
<organism evidence="3 4">
    <name type="scientific">Photobacterium ganghwense</name>
    <dbReference type="NCBI Taxonomy" id="320778"/>
    <lineage>
        <taxon>Bacteria</taxon>
        <taxon>Pseudomonadati</taxon>
        <taxon>Pseudomonadota</taxon>
        <taxon>Gammaproteobacteria</taxon>
        <taxon>Vibrionales</taxon>
        <taxon>Vibrionaceae</taxon>
        <taxon>Photobacterium</taxon>
    </lineage>
</organism>
<keyword evidence="4" id="KW-1185">Reference proteome</keyword>
<dbReference type="OrthoDB" id="9031471at2"/>
<dbReference type="PROSITE" id="PS51257">
    <property type="entry name" value="PROKAR_LIPOPROTEIN"/>
    <property type="match status" value="1"/>
</dbReference>
<dbReference type="PANTHER" id="PTHR22642:SF2">
    <property type="entry name" value="PROTEIN LONG AFTER FAR-RED 3"/>
    <property type="match status" value="1"/>
</dbReference>
<dbReference type="SUPFAM" id="SSF51556">
    <property type="entry name" value="Metallo-dependent hydrolases"/>
    <property type="match status" value="1"/>
</dbReference>
<comment type="caution">
    <text evidence="3">The sequence shown here is derived from an EMBL/GenBank/DDBJ whole genome shotgun (WGS) entry which is preliminary data.</text>
</comment>
<reference evidence="3 4" key="1">
    <citation type="submission" date="2015-05" db="EMBL/GenBank/DDBJ databases">
        <title>Photobacterium galathea sp. nov.</title>
        <authorList>
            <person name="Machado H."/>
            <person name="Gram L."/>
        </authorList>
    </citation>
    <scope>NUCLEOTIDE SEQUENCE [LARGE SCALE GENOMIC DNA]</scope>
    <source>
        <strain evidence="3 4">DSM 22954</strain>
    </source>
</reference>
<evidence type="ECO:0000313" key="3">
    <source>
        <dbReference type="EMBL" id="KLV08115.1"/>
    </source>
</evidence>
<dbReference type="Gene3D" id="2.30.40.10">
    <property type="entry name" value="Urease, subunit C, domain 1"/>
    <property type="match status" value="1"/>
</dbReference>
<proteinExistence type="predicted"/>
<dbReference type="Gene3D" id="3.10.310.70">
    <property type="match status" value="1"/>
</dbReference>
<dbReference type="Proteomes" id="UP000035909">
    <property type="component" value="Unassembled WGS sequence"/>
</dbReference>
<dbReference type="GO" id="GO:0016810">
    <property type="term" value="F:hydrolase activity, acting on carbon-nitrogen (but not peptide) bonds"/>
    <property type="evidence" value="ECO:0007669"/>
    <property type="project" value="InterPro"/>
</dbReference>
<feature type="domain" description="Amidohydrolase 3" evidence="2">
    <location>
        <begin position="80"/>
        <end position="557"/>
    </location>
</feature>
<dbReference type="PANTHER" id="PTHR22642">
    <property type="entry name" value="IMIDAZOLONEPROPIONASE"/>
    <property type="match status" value="1"/>
</dbReference>
<gene>
    <name evidence="3" type="ORF">ABT57_14950</name>
</gene>
<dbReference type="EMBL" id="LDOU01000015">
    <property type="protein sequence ID" value="KLV08115.1"/>
    <property type="molecule type" value="Genomic_DNA"/>
</dbReference>
<dbReference type="AlphaFoldDB" id="A0A0J1H8P0"/>
<feature type="region of interest" description="Disordered" evidence="1">
    <location>
        <begin position="562"/>
        <end position="593"/>
    </location>
</feature>
<evidence type="ECO:0000259" key="2">
    <source>
        <dbReference type="Pfam" id="PF07969"/>
    </source>
</evidence>
<evidence type="ECO:0000313" key="4">
    <source>
        <dbReference type="Proteomes" id="UP000035909"/>
    </source>
</evidence>